<name>A0ABY2CSJ2_METMH</name>
<accession>A0ABY2CSJ2</accession>
<evidence type="ECO:0000313" key="4">
    <source>
        <dbReference type="EMBL" id="TCV87761.1"/>
    </source>
</evidence>
<comment type="caution">
    <text evidence="4">The sequence shown here is derived from an EMBL/GenBank/DDBJ whole genome shotgun (WGS) entry which is preliminary data.</text>
</comment>
<sequence>MNGAIVPQITGGCHRPLLFLFDDGFAVSLAIFDLDNTLIADDSDFLWGQFLVDQGIVDKDHYEQANKKFYEDYKQGTLDIVEFLHFSLAPLAQHDAEQLYRWRAEFVETLIKPIMLDAAQALVEKHRSAGDTLLVITATNRFVTEPIVKLYGIDNLLATTPEFIDGRYTGKFNGTPCFQQGKVELLQDWLANSTETLVGSWFYSDSHNDLPLLSLVDQPVAVDPDEKLLEAAQQANWPIISLRK</sequence>
<dbReference type="Gene3D" id="3.40.50.1000">
    <property type="entry name" value="HAD superfamily/HAD-like"/>
    <property type="match status" value="1"/>
</dbReference>
<dbReference type="NCBIfam" id="TIGR01488">
    <property type="entry name" value="HAD-SF-IB"/>
    <property type="match status" value="1"/>
</dbReference>
<keyword evidence="1" id="KW-0479">Metal-binding</keyword>
<dbReference type="Proteomes" id="UP000295649">
    <property type="component" value="Unassembled WGS sequence"/>
</dbReference>
<evidence type="ECO:0000256" key="3">
    <source>
        <dbReference type="ARBA" id="ARBA00022842"/>
    </source>
</evidence>
<dbReference type="InterPro" id="IPR050582">
    <property type="entry name" value="HAD-like_SerB"/>
</dbReference>
<keyword evidence="2 4" id="KW-0378">Hydrolase</keyword>
<dbReference type="NCBIfam" id="TIGR01490">
    <property type="entry name" value="HAD-SF-IB-hyp1"/>
    <property type="match status" value="1"/>
</dbReference>
<evidence type="ECO:0000256" key="2">
    <source>
        <dbReference type="ARBA" id="ARBA00022801"/>
    </source>
</evidence>
<organism evidence="4 5">
    <name type="scientific">Methylomonas methanica</name>
    <dbReference type="NCBI Taxonomy" id="421"/>
    <lineage>
        <taxon>Bacteria</taxon>
        <taxon>Pseudomonadati</taxon>
        <taxon>Pseudomonadota</taxon>
        <taxon>Gammaproteobacteria</taxon>
        <taxon>Methylococcales</taxon>
        <taxon>Methylococcaceae</taxon>
        <taxon>Methylomonas</taxon>
    </lineage>
</organism>
<reference evidence="4 5" key="1">
    <citation type="submission" date="2019-03" db="EMBL/GenBank/DDBJ databases">
        <title>Systems level insights into methane cycling in arid and semi-arid ecosystems.</title>
        <authorList>
            <person name="Kalyuzhnaya M."/>
        </authorList>
    </citation>
    <scope>NUCLEOTIDE SEQUENCE [LARGE SCALE GENOMIC DNA]</scope>
    <source>
        <strain evidence="4 5">S-1</strain>
    </source>
</reference>
<proteinExistence type="predicted"/>
<keyword evidence="5" id="KW-1185">Reference proteome</keyword>
<dbReference type="SUPFAM" id="SSF56784">
    <property type="entry name" value="HAD-like"/>
    <property type="match status" value="1"/>
</dbReference>
<dbReference type="PANTHER" id="PTHR43344">
    <property type="entry name" value="PHOSPHOSERINE PHOSPHATASE"/>
    <property type="match status" value="1"/>
</dbReference>
<dbReference type="InterPro" id="IPR023214">
    <property type="entry name" value="HAD_sf"/>
</dbReference>
<dbReference type="Pfam" id="PF12710">
    <property type="entry name" value="HAD"/>
    <property type="match status" value="1"/>
</dbReference>
<dbReference type="EMBL" id="SMCN01000002">
    <property type="protein sequence ID" value="TCV87761.1"/>
    <property type="molecule type" value="Genomic_DNA"/>
</dbReference>
<dbReference type="PANTHER" id="PTHR43344:SF13">
    <property type="entry name" value="PHOSPHATASE RV3661-RELATED"/>
    <property type="match status" value="1"/>
</dbReference>
<dbReference type="CDD" id="cd02612">
    <property type="entry name" value="HAD_PGPPase"/>
    <property type="match status" value="1"/>
</dbReference>
<evidence type="ECO:0000256" key="1">
    <source>
        <dbReference type="ARBA" id="ARBA00022723"/>
    </source>
</evidence>
<keyword evidence="3" id="KW-0460">Magnesium</keyword>
<dbReference type="GO" id="GO:0016787">
    <property type="term" value="F:hydrolase activity"/>
    <property type="evidence" value="ECO:0007669"/>
    <property type="project" value="UniProtKB-KW"/>
</dbReference>
<dbReference type="InterPro" id="IPR006385">
    <property type="entry name" value="HAD_hydro_SerB1"/>
</dbReference>
<dbReference type="InterPro" id="IPR036412">
    <property type="entry name" value="HAD-like_sf"/>
</dbReference>
<dbReference type="Gene3D" id="1.20.1440.100">
    <property type="entry name" value="SG protein - dephosphorylation function"/>
    <property type="match status" value="1"/>
</dbReference>
<gene>
    <name evidence="4" type="ORF">EDE11_102266</name>
</gene>
<evidence type="ECO:0000313" key="5">
    <source>
        <dbReference type="Proteomes" id="UP000295649"/>
    </source>
</evidence>
<protein>
    <submittedName>
        <fullName evidence="4">HAD superfamily hydrolase (TIGR01490 family)</fullName>
    </submittedName>
</protein>